<keyword evidence="5" id="KW-0430">Lectin</keyword>
<comment type="subcellular location">
    <subcellularLocation>
        <location evidence="1">Membrane</location>
        <topology evidence="1">Single-pass membrane protein</topology>
    </subcellularLocation>
</comment>
<dbReference type="AlphaFoldDB" id="A0A549TBW4"/>
<evidence type="ECO:0000313" key="9">
    <source>
        <dbReference type="Proteomes" id="UP000316801"/>
    </source>
</evidence>
<proteinExistence type="inferred from homology"/>
<feature type="signal peptide" evidence="7">
    <location>
        <begin position="1"/>
        <end position="27"/>
    </location>
</feature>
<evidence type="ECO:0000313" key="8">
    <source>
        <dbReference type="EMBL" id="TRL39334.1"/>
    </source>
</evidence>
<evidence type="ECO:0000256" key="6">
    <source>
        <dbReference type="ARBA" id="ARBA00025321"/>
    </source>
</evidence>
<evidence type="ECO:0000256" key="7">
    <source>
        <dbReference type="SAM" id="SignalP"/>
    </source>
</evidence>
<comment type="similarity">
    <text evidence="2">Belongs to the BA14k family.</text>
</comment>
<dbReference type="InterPro" id="IPR012413">
    <property type="entry name" value="BA14K"/>
</dbReference>
<keyword evidence="9" id="KW-1185">Reference proteome</keyword>
<gene>
    <name evidence="8" type="ORF">FNA46_09305</name>
</gene>
<sequence length="163" mass="18658">MNSLMKKLTIAGLSVSMMAVSVLPSQAMPLVPAPAASTGTVEGQPIQVQYRDDYRYWRHDDRRWDRRWDRRDYRDDRYGRYERRHHRSSNAWVPLAAFAAGALIAGAAASQPRHVAPAAPGIPSGVNPRHFEWCSARYRSYDAYSNTFQPYEGPRQACYSPYY</sequence>
<protein>
    <recommendedName>
        <fullName evidence="3">Lectin-like protein BA14k</fullName>
    </recommendedName>
</protein>
<dbReference type="GO" id="GO:0016020">
    <property type="term" value="C:membrane"/>
    <property type="evidence" value="ECO:0007669"/>
    <property type="project" value="UniProtKB-SubCell"/>
</dbReference>
<evidence type="ECO:0000256" key="4">
    <source>
        <dbReference type="ARBA" id="ARBA00022475"/>
    </source>
</evidence>
<accession>A0A549TBW4</accession>
<feature type="chain" id="PRO_5022246127" description="Lectin-like protein BA14k" evidence="7">
    <location>
        <begin position="28"/>
        <end position="163"/>
    </location>
</feature>
<evidence type="ECO:0000256" key="1">
    <source>
        <dbReference type="ARBA" id="ARBA00004167"/>
    </source>
</evidence>
<keyword evidence="7" id="KW-0732">Signal</keyword>
<dbReference type="EMBL" id="VJMG01000021">
    <property type="protein sequence ID" value="TRL39334.1"/>
    <property type="molecule type" value="Genomic_DNA"/>
</dbReference>
<keyword evidence="4" id="KW-1003">Cell membrane</keyword>
<evidence type="ECO:0000256" key="2">
    <source>
        <dbReference type="ARBA" id="ARBA00010270"/>
    </source>
</evidence>
<keyword evidence="4" id="KW-0472">Membrane</keyword>
<comment type="function">
    <text evidence="6">Has immunoglobulin-binding and hemagglutination properties, and can bind to mannose. Essential for virulence. May be involved in LPS biosynthesis or polysaccharide transport.</text>
</comment>
<evidence type="ECO:0000256" key="5">
    <source>
        <dbReference type="ARBA" id="ARBA00022734"/>
    </source>
</evidence>
<dbReference type="Pfam" id="PF07886">
    <property type="entry name" value="BA14K"/>
    <property type="match status" value="1"/>
</dbReference>
<evidence type="ECO:0000256" key="3">
    <source>
        <dbReference type="ARBA" id="ARBA00020552"/>
    </source>
</evidence>
<reference evidence="8 9" key="1">
    <citation type="submission" date="2019-07" db="EMBL/GenBank/DDBJ databases">
        <title>Ln-dependent methylotrophs.</title>
        <authorList>
            <person name="Tani A."/>
        </authorList>
    </citation>
    <scope>NUCLEOTIDE SEQUENCE [LARGE SCALE GENOMIC DNA]</scope>
    <source>
        <strain evidence="8 9">SM12</strain>
    </source>
</reference>
<dbReference type="RefSeq" id="WP_143124913.1">
    <property type="nucleotide sequence ID" value="NZ_VJMG01000021.1"/>
</dbReference>
<organism evidence="8 9">
    <name type="scientific">Rhizobium straminoryzae</name>
    <dbReference type="NCBI Taxonomy" id="1387186"/>
    <lineage>
        <taxon>Bacteria</taxon>
        <taxon>Pseudomonadati</taxon>
        <taxon>Pseudomonadota</taxon>
        <taxon>Alphaproteobacteria</taxon>
        <taxon>Hyphomicrobiales</taxon>
        <taxon>Rhizobiaceae</taxon>
        <taxon>Rhizobium/Agrobacterium group</taxon>
        <taxon>Rhizobium</taxon>
    </lineage>
</organism>
<name>A0A549TBW4_9HYPH</name>
<dbReference type="Proteomes" id="UP000316801">
    <property type="component" value="Unassembled WGS sequence"/>
</dbReference>
<dbReference type="GO" id="GO:0030246">
    <property type="term" value="F:carbohydrate binding"/>
    <property type="evidence" value="ECO:0007669"/>
    <property type="project" value="UniProtKB-KW"/>
</dbReference>
<comment type="caution">
    <text evidence="8">The sequence shown here is derived from an EMBL/GenBank/DDBJ whole genome shotgun (WGS) entry which is preliminary data.</text>
</comment>